<dbReference type="AlphaFoldDB" id="A0A1F7F7D9"/>
<organism evidence="3 4">
    <name type="scientific">Candidatus Raymondbacteria bacterium RIFOXYD12_FULL_49_13</name>
    <dbReference type="NCBI Taxonomy" id="1817890"/>
    <lineage>
        <taxon>Bacteria</taxon>
        <taxon>Raymondiibacteriota</taxon>
    </lineage>
</organism>
<evidence type="ECO:0000313" key="3">
    <source>
        <dbReference type="EMBL" id="OGK02482.1"/>
    </source>
</evidence>
<dbReference type="Proteomes" id="UP000179243">
    <property type="component" value="Unassembled WGS sequence"/>
</dbReference>
<keyword evidence="1" id="KW-0862">Zinc</keyword>
<dbReference type="EMBL" id="MFYX01000107">
    <property type="protein sequence ID" value="OGK02482.1"/>
    <property type="molecule type" value="Genomic_DNA"/>
</dbReference>
<reference evidence="3 4" key="1">
    <citation type="journal article" date="2016" name="Nat. Commun.">
        <title>Thousands of microbial genomes shed light on interconnected biogeochemical processes in an aquifer system.</title>
        <authorList>
            <person name="Anantharaman K."/>
            <person name="Brown C.T."/>
            <person name="Hug L.A."/>
            <person name="Sharon I."/>
            <person name="Castelle C.J."/>
            <person name="Probst A.J."/>
            <person name="Thomas B.C."/>
            <person name="Singh A."/>
            <person name="Wilkins M.J."/>
            <person name="Karaoz U."/>
            <person name="Brodie E.L."/>
            <person name="Williams K.H."/>
            <person name="Hubbard S.S."/>
            <person name="Banfield J.F."/>
        </authorList>
    </citation>
    <scope>NUCLEOTIDE SEQUENCE [LARGE SCALE GENOMIC DNA]</scope>
</reference>
<evidence type="ECO:0000313" key="4">
    <source>
        <dbReference type="Proteomes" id="UP000179243"/>
    </source>
</evidence>
<keyword evidence="1" id="KW-0479">Metal-binding</keyword>
<accession>A0A1F7F7D9</accession>
<protein>
    <recommendedName>
        <fullName evidence="2">SWIM-type domain-containing protein</fullName>
    </recommendedName>
</protein>
<dbReference type="InterPro" id="IPR007527">
    <property type="entry name" value="Znf_SWIM"/>
</dbReference>
<dbReference type="GO" id="GO:0008270">
    <property type="term" value="F:zinc ion binding"/>
    <property type="evidence" value="ECO:0007669"/>
    <property type="project" value="UniProtKB-KW"/>
</dbReference>
<proteinExistence type="predicted"/>
<sequence>MTGGKMQINLPADAELAGNLLRVRLPNEGVYVSIMEDDRSAHNMRFFCSACEGVCEHIGAAFSLVLKEKTALGLASPPPENDEPLLLTDEELEHRELLRRSDRAKMERMRHASADPKKLWTDYTVTNRESGKSYRVALRGWERGESYCTCPDFRKNTLGTCKHIMFVSGKMKAAFPPKVRATPFRPQAVTVFVKYGRECELRVQVPLRTHPAIKHKLSRFVEKPVADVEGLTRAVSQCTANSADIVIYPDAEQYIGLELHRLKVRRLVEDIRRAPDKHPCGLRCLRASCCPTSSTASLLPWAPAARSLPTTWDLARPSRE</sequence>
<dbReference type="Pfam" id="PF04434">
    <property type="entry name" value="SWIM"/>
    <property type="match status" value="1"/>
</dbReference>
<evidence type="ECO:0000256" key="1">
    <source>
        <dbReference type="PROSITE-ProRule" id="PRU00325"/>
    </source>
</evidence>
<feature type="domain" description="SWIM-type" evidence="2">
    <location>
        <begin position="134"/>
        <end position="172"/>
    </location>
</feature>
<dbReference type="PROSITE" id="PS50966">
    <property type="entry name" value="ZF_SWIM"/>
    <property type="match status" value="1"/>
</dbReference>
<gene>
    <name evidence="3" type="ORF">A2519_12135</name>
</gene>
<evidence type="ECO:0000259" key="2">
    <source>
        <dbReference type="PROSITE" id="PS50966"/>
    </source>
</evidence>
<comment type="caution">
    <text evidence="3">The sequence shown here is derived from an EMBL/GenBank/DDBJ whole genome shotgun (WGS) entry which is preliminary data.</text>
</comment>
<name>A0A1F7F7D9_UNCRA</name>
<keyword evidence="1" id="KW-0863">Zinc-finger</keyword>